<proteinExistence type="predicted"/>
<sequence>MAAENKPEGLKRIRNPGGMPRSPLCYAGHGPAKGGGDDADANTDSRIRGDLIGGSVRDPARLLPSSR</sequence>
<protein>
    <submittedName>
        <fullName evidence="2">Uncharacterized protein</fullName>
    </submittedName>
</protein>
<accession>A0A9D3LZ02</accession>
<gene>
    <name evidence="2" type="ORF">ANANG_G00229060</name>
</gene>
<evidence type="ECO:0000313" key="3">
    <source>
        <dbReference type="Proteomes" id="UP001044222"/>
    </source>
</evidence>
<evidence type="ECO:0000313" key="2">
    <source>
        <dbReference type="EMBL" id="KAG5838941.1"/>
    </source>
</evidence>
<organism evidence="2 3">
    <name type="scientific">Anguilla anguilla</name>
    <name type="common">European freshwater eel</name>
    <name type="synonym">Muraena anguilla</name>
    <dbReference type="NCBI Taxonomy" id="7936"/>
    <lineage>
        <taxon>Eukaryota</taxon>
        <taxon>Metazoa</taxon>
        <taxon>Chordata</taxon>
        <taxon>Craniata</taxon>
        <taxon>Vertebrata</taxon>
        <taxon>Euteleostomi</taxon>
        <taxon>Actinopterygii</taxon>
        <taxon>Neopterygii</taxon>
        <taxon>Teleostei</taxon>
        <taxon>Anguilliformes</taxon>
        <taxon>Anguillidae</taxon>
        <taxon>Anguilla</taxon>
    </lineage>
</organism>
<comment type="caution">
    <text evidence="2">The sequence shown here is derived from an EMBL/GenBank/DDBJ whole genome shotgun (WGS) entry which is preliminary data.</text>
</comment>
<dbReference type="EMBL" id="JAFIRN010000012">
    <property type="protein sequence ID" value="KAG5838941.1"/>
    <property type="molecule type" value="Genomic_DNA"/>
</dbReference>
<feature type="compositionally biased region" description="Basic and acidic residues" evidence="1">
    <location>
        <begin position="1"/>
        <end position="11"/>
    </location>
</feature>
<dbReference type="Proteomes" id="UP001044222">
    <property type="component" value="Chromosome 12"/>
</dbReference>
<dbReference type="AlphaFoldDB" id="A0A9D3LZ02"/>
<name>A0A9D3LZ02_ANGAN</name>
<evidence type="ECO:0000256" key="1">
    <source>
        <dbReference type="SAM" id="MobiDB-lite"/>
    </source>
</evidence>
<feature type="region of interest" description="Disordered" evidence="1">
    <location>
        <begin position="1"/>
        <end position="67"/>
    </location>
</feature>
<reference evidence="2" key="1">
    <citation type="submission" date="2021-01" db="EMBL/GenBank/DDBJ databases">
        <title>A chromosome-scale assembly of European eel, Anguilla anguilla.</title>
        <authorList>
            <person name="Henkel C."/>
            <person name="Jong-Raadsen S.A."/>
            <person name="Dufour S."/>
            <person name="Weltzien F.-A."/>
            <person name="Palstra A.P."/>
            <person name="Pelster B."/>
            <person name="Spaink H.P."/>
            <person name="Van Den Thillart G.E."/>
            <person name="Jansen H."/>
            <person name="Zahm M."/>
            <person name="Klopp C."/>
            <person name="Cedric C."/>
            <person name="Louis A."/>
            <person name="Berthelot C."/>
            <person name="Parey E."/>
            <person name="Roest Crollius H."/>
            <person name="Montfort J."/>
            <person name="Robinson-Rechavi M."/>
            <person name="Bucao C."/>
            <person name="Bouchez O."/>
            <person name="Gislard M."/>
            <person name="Lluch J."/>
            <person name="Milhes M."/>
            <person name="Lampietro C."/>
            <person name="Lopez Roques C."/>
            <person name="Donnadieu C."/>
            <person name="Braasch I."/>
            <person name="Desvignes T."/>
            <person name="Postlethwait J."/>
            <person name="Bobe J."/>
            <person name="Guiguen Y."/>
            <person name="Dirks R."/>
        </authorList>
    </citation>
    <scope>NUCLEOTIDE SEQUENCE</scope>
    <source>
        <strain evidence="2">Tag_6206</strain>
        <tissue evidence="2">Liver</tissue>
    </source>
</reference>
<keyword evidence="3" id="KW-1185">Reference proteome</keyword>